<sequence length="67" mass="7965">MLSNVCYFFCYFFCCFLYFVVWCNNYSEPVITFIAKSMTSPVLILWITVIKELLLMICSCSSPDEFW</sequence>
<evidence type="ECO:0000313" key="4">
    <source>
        <dbReference type="Proteomes" id="UP000486847"/>
    </source>
</evidence>
<feature type="transmembrane region" description="Helical" evidence="1">
    <location>
        <begin position="42"/>
        <end position="61"/>
    </location>
</feature>
<comment type="caution">
    <text evidence="3">The sequence shown here is derived from an EMBL/GenBank/DDBJ whole genome shotgun (WGS) entry which is preliminary data.</text>
</comment>
<dbReference type="EMBL" id="WCEW01000071">
    <property type="protein sequence ID" value="MTE92359.1"/>
    <property type="molecule type" value="Genomic_DNA"/>
</dbReference>
<name>A0A4Q0BDK9_ECOLX</name>
<dbReference type="Proteomes" id="UP000486847">
    <property type="component" value="Unassembled WGS sequence"/>
</dbReference>
<feature type="transmembrane region" description="Helical" evidence="1">
    <location>
        <begin position="5"/>
        <end position="22"/>
    </location>
</feature>
<gene>
    <name evidence="3" type="ORF">F9B07_27010</name>
    <name evidence="2" type="ORF">HL563_18945</name>
</gene>
<reference evidence="2" key="2">
    <citation type="submission" date="2019-09" db="EMBL/GenBank/DDBJ databases">
        <authorList>
            <consortium name="NCBI Pathogen Detection Project"/>
        </authorList>
    </citation>
    <scope>NUCLEOTIDE SEQUENCE</scope>
    <source>
        <strain evidence="2">EC00618</strain>
    </source>
</reference>
<protein>
    <submittedName>
        <fullName evidence="3">Uncharacterized protein</fullName>
    </submittedName>
</protein>
<evidence type="ECO:0000313" key="3">
    <source>
        <dbReference type="EMBL" id="MTE92359.1"/>
    </source>
</evidence>
<accession>A0A4Q0BDK9</accession>
<dbReference type="EMBL" id="DABGYN010000030">
    <property type="protein sequence ID" value="HAJ0835781.1"/>
    <property type="molecule type" value="Genomic_DNA"/>
</dbReference>
<evidence type="ECO:0000313" key="2">
    <source>
        <dbReference type="EMBL" id="HAJ0835781.1"/>
    </source>
</evidence>
<dbReference type="AlphaFoldDB" id="A0A4Q0BDK9"/>
<keyword evidence="1" id="KW-0472">Membrane</keyword>
<evidence type="ECO:0000256" key="1">
    <source>
        <dbReference type="SAM" id="Phobius"/>
    </source>
</evidence>
<keyword evidence="1" id="KW-0812">Transmembrane</keyword>
<reference evidence="3 4" key="3">
    <citation type="submission" date="2019-10" db="EMBL/GenBank/DDBJ databases">
        <title>Comparative genomic analysis of antimicrobial resistant Escherichia coli of diverse origin.</title>
        <authorList>
            <person name="Ghatak S."/>
            <person name="Milton A.P."/>
            <person name="Rhetso K."/>
            <person name="Purkait D."/>
            <person name="Das S."/>
            <person name="Puro K.-U."/>
            <person name="Shakuntala I."/>
            <person name="Sen A."/>
            <person name="Sanjukta R."/>
            <person name="Priya G.B."/>
            <person name="Mawlong M."/>
            <person name="Lyngdoh V."/>
            <person name="Rynghang J."/>
            <person name="Mawphlang B.L."/>
        </authorList>
    </citation>
    <scope>NUCLEOTIDE SEQUENCE [LARGE SCALE GENOMIC DNA]</scope>
    <source>
        <strain evidence="3 4">SE161</strain>
    </source>
</reference>
<keyword evidence="1" id="KW-1133">Transmembrane helix</keyword>
<reference evidence="2" key="1">
    <citation type="journal article" date="2018" name="Genome Biol.">
        <title>SKESA: strategic k-mer extension for scrupulous assemblies.</title>
        <authorList>
            <person name="Souvorov A."/>
            <person name="Agarwala R."/>
            <person name="Lipman D.J."/>
        </authorList>
    </citation>
    <scope>NUCLEOTIDE SEQUENCE [LARGE SCALE GENOMIC DNA]</scope>
    <source>
        <strain evidence="2">EC00618</strain>
    </source>
</reference>
<organism evidence="3 4">
    <name type="scientific">Escherichia coli</name>
    <dbReference type="NCBI Taxonomy" id="562"/>
    <lineage>
        <taxon>Bacteria</taxon>
        <taxon>Pseudomonadati</taxon>
        <taxon>Pseudomonadota</taxon>
        <taxon>Gammaproteobacteria</taxon>
        <taxon>Enterobacterales</taxon>
        <taxon>Enterobacteriaceae</taxon>
        <taxon>Escherichia</taxon>
    </lineage>
</organism>
<proteinExistence type="predicted"/>